<dbReference type="CDD" id="cd02966">
    <property type="entry name" value="TlpA_like_family"/>
    <property type="match status" value="1"/>
</dbReference>
<protein>
    <submittedName>
        <fullName evidence="3">Peroxiredoxin</fullName>
    </submittedName>
</protein>
<dbReference type="RefSeq" id="WP_014799428.1">
    <property type="nucleotide sequence ID" value="NC_018018.1"/>
</dbReference>
<dbReference type="HOGENOM" id="CLU_675960_0_0_10"/>
<keyword evidence="1" id="KW-0812">Transmembrane</keyword>
<evidence type="ECO:0000313" key="4">
    <source>
        <dbReference type="Proteomes" id="UP000006054"/>
    </source>
</evidence>
<dbReference type="InterPro" id="IPR036249">
    <property type="entry name" value="Thioredoxin-like_sf"/>
</dbReference>
<dbReference type="Proteomes" id="UP000006054">
    <property type="component" value="Chromosome"/>
</dbReference>
<dbReference type="eggNOG" id="COG1225">
    <property type="taxonomic scope" value="Bacteria"/>
</dbReference>
<dbReference type="EMBL" id="CP003345">
    <property type="protein sequence ID" value="AFM06004.1"/>
    <property type="molecule type" value="Genomic_DNA"/>
</dbReference>
<feature type="transmembrane region" description="Helical" evidence="1">
    <location>
        <begin position="6"/>
        <end position="23"/>
    </location>
</feature>
<evidence type="ECO:0000313" key="3">
    <source>
        <dbReference type="EMBL" id="AFM06004.1"/>
    </source>
</evidence>
<dbReference type="PROSITE" id="PS51352">
    <property type="entry name" value="THIOREDOXIN_2"/>
    <property type="match status" value="1"/>
</dbReference>
<dbReference type="GO" id="GO:0016491">
    <property type="term" value="F:oxidoreductase activity"/>
    <property type="evidence" value="ECO:0007669"/>
    <property type="project" value="InterPro"/>
</dbReference>
<name>I4APW9_BERLS</name>
<accession>I4APW9</accession>
<dbReference type="KEGG" id="fli:Fleli_3690"/>
<dbReference type="InterPro" id="IPR013766">
    <property type="entry name" value="Thioredoxin_domain"/>
</dbReference>
<reference evidence="4" key="1">
    <citation type="submission" date="2012-06" db="EMBL/GenBank/DDBJ databases">
        <title>The complete genome of Flexibacter litoralis DSM 6794.</title>
        <authorList>
            <person name="Lucas S."/>
            <person name="Copeland A."/>
            <person name="Lapidus A."/>
            <person name="Glavina del Rio T."/>
            <person name="Dalin E."/>
            <person name="Tice H."/>
            <person name="Bruce D."/>
            <person name="Goodwin L."/>
            <person name="Pitluck S."/>
            <person name="Peters L."/>
            <person name="Ovchinnikova G."/>
            <person name="Lu M."/>
            <person name="Kyrpides N."/>
            <person name="Mavromatis K."/>
            <person name="Ivanova N."/>
            <person name="Brettin T."/>
            <person name="Detter J.C."/>
            <person name="Han C."/>
            <person name="Larimer F."/>
            <person name="Land M."/>
            <person name="Hauser L."/>
            <person name="Markowitz V."/>
            <person name="Cheng J.-F."/>
            <person name="Hugenholtz P."/>
            <person name="Woyke T."/>
            <person name="Wu D."/>
            <person name="Spring S."/>
            <person name="Lang E."/>
            <person name="Kopitz M."/>
            <person name="Brambilla E."/>
            <person name="Klenk H.-P."/>
            <person name="Eisen J.A."/>
        </authorList>
    </citation>
    <scope>NUCLEOTIDE SEQUENCE [LARGE SCALE GENOMIC DNA]</scope>
    <source>
        <strain evidence="4">ATCC 23117 / DSM 6794 / NBRC 15988 / NCIMB 1366 / Sio-4</strain>
    </source>
</reference>
<gene>
    <name evidence="3" type="ordered locus">Fleli_3690</name>
</gene>
<dbReference type="Gene3D" id="3.40.30.10">
    <property type="entry name" value="Glutaredoxin"/>
    <property type="match status" value="1"/>
</dbReference>
<organism evidence="3 4">
    <name type="scientific">Bernardetia litoralis (strain ATCC 23117 / DSM 6794 / NBRC 15988 / NCIMB 1366 / Fx l1 / Sio-4)</name>
    <name type="common">Flexibacter litoralis</name>
    <dbReference type="NCBI Taxonomy" id="880071"/>
    <lineage>
        <taxon>Bacteria</taxon>
        <taxon>Pseudomonadati</taxon>
        <taxon>Bacteroidota</taxon>
        <taxon>Cytophagia</taxon>
        <taxon>Cytophagales</taxon>
        <taxon>Bernardetiaceae</taxon>
        <taxon>Bernardetia</taxon>
    </lineage>
</organism>
<dbReference type="PROSITE" id="PS51257">
    <property type="entry name" value="PROKAR_LIPOPROTEIN"/>
    <property type="match status" value="1"/>
</dbReference>
<dbReference type="PATRIC" id="fig|880071.3.peg.3693"/>
<dbReference type="Pfam" id="PF08534">
    <property type="entry name" value="Redoxin"/>
    <property type="match status" value="1"/>
</dbReference>
<dbReference type="PANTHER" id="PTHR42852:SF13">
    <property type="entry name" value="PROTEIN DIPZ"/>
    <property type="match status" value="1"/>
</dbReference>
<evidence type="ECO:0000256" key="1">
    <source>
        <dbReference type="SAM" id="Phobius"/>
    </source>
</evidence>
<keyword evidence="4" id="KW-1185">Reference proteome</keyword>
<dbReference type="InterPro" id="IPR050553">
    <property type="entry name" value="Thioredoxin_ResA/DsbE_sf"/>
</dbReference>
<evidence type="ECO:0000259" key="2">
    <source>
        <dbReference type="PROSITE" id="PS51352"/>
    </source>
</evidence>
<dbReference type="SUPFAM" id="SSF52833">
    <property type="entry name" value="Thioredoxin-like"/>
    <property type="match status" value="1"/>
</dbReference>
<proteinExistence type="predicted"/>
<dbReference type="PANTHER" id="PTHR42852">
    <property type="entry name" value="THIOL:DISULFIDE INTERCHANGE PROTEIN DSBE"/>
    <property type="match status" value="1"/>
</dbReference>
<keyword evidence="1" id="KW-0472">Membrane</keyword>
<dbReference type="AlphaFoldDB" id="I4APW9"/>
<sequence length="424" mass="48152" precursor="true">MTKSIPIYFSFIILIFSAILFSCNPTKETSMKLPNGIWRATLQQQEGAVLPFNFEVNYPNESDTIPTFTLINGEEKILLDDVSKKGNTFTIPMHIFEGEIIAEWNETNQKLTGKWNRRSFTNASSLDFSATPNTKTRFEVNQKPKFDLSGKWETYFLSQGDSSTALGVFEKIETSDVKGNLKGTFLTTTGDYRYLFGSVSNDSLYLSCFDGSHAFLFVATAENENTLKGKFWSGKGQPVDFISTRNPDFALPKADTLTYLKEGYETIAFEFPNLDGKLISLENPDYDGKVKIIQLLGSWCPNCMDETNFLTELYKTYNPKGLEIIGLAYEQTEDFDDAKVRLERMKKRLNVDYEILFAGRSDKNFAAETLPMLNHVMSFPTTIFIDKKGKVRKIHTGFSGKGTGEYYDNYVEKTTNFVEMLLSE</sequence>
<keyword evidence="1" id="KW-1133">Transmembrane helix</keyword>
<dbReference type="STRING" id="880071.Fleli_3690"/>
<dbReference type="InterPro" id="IPR013740">
    <property type="entry name" value="Redoxin"/>
</dbReference>
<feature type="domain" description="Thioredoxin" evidence="2">
    <location>
        <begin position="260"/>
        <end position="416"/>
    </location>
</feature>